<evidence type="ECO:0000313" key="2">
    <source>
        <dbReference type="EMBL" id="KOO33351.1"/>
    </source>
</evidence>
<dbReference type="GO" id="GO:0052636">
    <property type="term" value="F:arabinosyltransferase activity"/>
    <property type="evidence" value="ECO:0007669"/>
    <property type="project" value="TreeGrafter"/>
</dbReference>
<organism evidence="2 3">
    <name type="scientific">Chrysochromulina tobinii</name>
    <dbReference type="NCBI Taxonomy" id="1460289"/>
    <lineage>
        <taxon>Eukaryota</taxon>
        <taxon>Haptista</taxon>
        <taxon>Haptophyta</taxon>
        <taxon>Prymnesiophyceae</taxon>
        <taxon>Prymnesiales</taxon>
        <taxon>Chrysochromulinaceae</taxon>
        <taxon>Chrysochromulina</taxon>
    </lineage>
</organism>
<feature type="non-terminal residue" evidence="2">
    <location>
        <position position="1"/>
    </location>
</feature>
<feature type="domain" description="Nucleotide-diphospho-sugar transferase" evidence="1">
    <location>
        <begin position="78"/>
        <end position="248"/>
    </location>
</feature>
<dbReference type="InterPro" id="IPR053250">
    <property type="entry name" value="Glycosyltransferase_77"/>
</dbReference>
<name>A0A0M0K3A7_9EUKA</name>
<accession>A0A0M0K3A7</accession>
<gene>
    <name evidence="2" type="ORF">Ctob_014945</name>
</gene>
<dbReference type="GO" id="GO:0005794">
    <property type="term" value="C:Golgi apparatus"/>
    <property type="evidence" value="ECO:0007669"/>
    <property type="project" value="TreeGrafter"/>
</dbReference>
<dbReference type="PANTHER" id="PTHR46936:SF1">
    <property type="entry name" value="ARABINOSYLTRANSFERASE XEG113"/>
    <property type="match status" value="1"/>
</dbReference>
<dbReference type="EMBL" id="JWZX01001541">
    <property type="protein sequence ID" value="KOO33351.1"/>
    <property type="molecule type" value="Genomic_DNA"/>
</dbReference>
<evidence type="ECO:0000313" key="3">
    <source>
        <dbReference type="Proteomes" id="UP000037460"/>
    </source>
</evidence>
<dbReference type="AlphaFoldDB" id="A0A0M0K3A7"/>
<dbReference type="Pfam" id="PF03407">
    <property type="entry name" value="Nucleotid_trans"/>
    <property type="match status" value="1"/>
</dbReference>
<dbReference type="OrthoDB" id="540503at2759"/>
<proteinExistence type="predicted"/>
<keyword evidence="3" id="KW-1185">Reference proteome</keyword>
<reference evidence="3" key="1">
    <citation type="journal article" date="2015" name="PLoS Genet.">
        <title>Genome Sequence and Transcriptome Analyses of Chrysochromulina tobin: Metabolic Tools for Enhanced Algal Fitness in the Prominent Order Prymnesiales (Haptophyceae).</title>
        <authorList>
            <person name="Hovde B.T."/>
            <person name="Deodato C.R."/>
            <person name="Hunsperger H.M."/>
            <person name="Ryken S.A."/>
            <person name="Yost W."/>
            <person name="Jha R.K."/>
            <person name="Patterson J."/>
            <person name="Monnat R.J. Jr."/>
            <person name="Barlow S.B."/>
            <person name="Starkenburg S.R."/>
            <person name="Cattolico R.A."/>
        </authorList>
    </citation>
    <scope>NUCLEOTIDE SEQUENCE</scope>
    <source>
        <strain evidence="3">CCMP291</strain>
    </source>
</reference>
<dbReference type="InterPro" id="IPR005069">
    <property type="entry name" value="Nucl-diP-sugar_transferase"/>
</dbReference>
<evidence type="ECO:0000259" key="1">
    <source>
        <dbReference type="Pfam" id="PF03407"/>
    </source>
</evidence>
<comment type="caution">
    <text evidence="2">The sequence shown here is derived from an EMBL/GenBank/DDBJ whole genome shotgun (WGS) entry which is preliminary data.</text>
</comment>
<dbReference type="Proteomes" id="UP000037460">
    <property type="component" value="Unassembled WGS sequence"/>
</dbReference>
<dbReference type="PANTHER" id="PTHR46936">
    <property type="entry name" value="ARABINOSYLTRANSFERASE XEG113"/>
    <property type="match status" value="1"/>
</dbReference>
<protein>
    <recommendedName>
        <fullName evidence="1">Nucleotide-diphospho-sugar transferase domain-containing protein</fullName>
    </recommendedName>
</protein>
<sequence length="600" mass="65866">NVILTTFTDAAGLTFALNWALYIARSGQRPTIGLDGPPPRQASAQWDQTNALAYTLPAAGGHAASNGLARWTLRWVGLARLLDLGVNVLLSDTDVVWLRNPAPYFAAVLALHPLLDVALGTDHATYAEVFRDDVLYSSTEPPTRRALLAHWQRVNSSRSATAGVSEQMFSPSVLDFDLDPYPANGARDGTWNPGVLFARSTVGGRAFVQAELAELAAAGTNLRARGLKDAVEVSDQSEMCRLLQHLILSDAGEGWTGLDHARHPLDTSLLHVPLELPPEAAAAAAQAATFGLDAADATLPWACDGTLTMDPDSRRGWRRRGRGKRRGGGSGARAWWCQQKWAALRQQKGMRRVDASVSIGLLPVLQFGSYLATQVVREAALYGATPLAMHATHIVGTDIVFRRNNRISMGACTHPVWCLGYDTVTTAAAKAFTMRSSPRHRLWALEDEPSYFTGRYLTFTNRPADRLRRFRTQAAGNEQWRWHFALLQEQLQDLQAALATALTLNRTLVLPRMLCSCVFAQWPFVSQGNLNCQPMHMQGLFPRVYECPPSYWLSLPEVFRSDVPLREPGFLELAAAAPLRASRLTLHIPCAGFSRGRVSS</sequence>